<dbReference type="RefSeq" id="XP_013284015.1">
    <property type="nucleotide sequence ID" value="XM_013428561.1"/>
</dbReference>
<evidence type="ECO:0000256" key="1">
    <source>
        <dbReference type="SAM" id="MobiDB-lite"/>
    </source>
</evidence>
<evidence type="ECO:0000313" key="2">
    <source>
        <dbReference type="EMBL" id="KIW80207.1"/>
    </source>
</evidence>
<name>A0A0D2F0N2_9EURO</name>
<organism evidence="2 3">
    <name type="scientific">Fonsecaea pedrosoi CBS 271.37</name>
    <dbReference type="NCBI Taxonomy" id="1442368"/>
    <lineage>
        <taxon>Eukaryota</taxon>
        <taxon>Fungi</taxon>
        <taxon>Dikarya</taxon>
        <taxon>Ascomycota</taxon>
        <taxon>Pezizomycotina</taxon>
        <taxon>Eurotiomycetes</taxon>
        <taxon>Chaetothyriomycetidae</taxon>
        <taxon>Chaetothyriales</taxon>
        <taxon>Herpotrichiellaceae</taxon>
        <taxon>Fonsecaea</taxon>
    </lineage>
</organism>
<sequence>MRDEFAVEFPELAGLVNTRRPDERQPRNDGLYSSKLQMDGLSKSMLDAVDEPTRQPDTPTAVSITSSEEALLLSNGINGGGPESIGTSNHSGSHDSLQGGLSFDESPMSVPPPLVFAWQSGQLASSSCPIRIRKRENARNTATGNGSMYQ</sequence>
<dbReference type="Proteomes" id="UP000053029">
    <property type="component" value="Unassembled WGS sequence"/>
</dbReference>
<feature type="region of interest" description="Disordered" evidence="1">
    <location>
        <begin position="127"/>
        <end position="150"/>
    </location>
</feature>
<dbReference type="HOGENOM" id="CLU_1740564_0_0_1"/>
<evidence type="ECO:0000313" key="3">
    <source>
        <dbReference type="Proteomes" id="UP000053029"/>
    </source>
</evidence>
<proteinExistence type="predicted"/>
<dbReference type="VEuPathDB" id="FungiDB:Z517_06822"/>
<keyword evidence="3" id="KW-1185">Reference proteome</keyword>
<feature type="compositionally biased region" description="Polar residues" evidence="1">
    <location>
        <begin position="139"/>
        <end position="150"/>
    </location>
</feature>
<feature type="compositionally biased region" description="Polar residues" evidence="1">
    <location>
        <begin position="55"/>
        <end position="68"/>
    </location>
</feature>
<gene>
    <name evidence="2" type="ORF">Z517_06822</name>
</gene>
<feature type="region of interest" description="Disordered" evidence="1">
    <location>
        <begin position="16"/>
        <end position="114"/>
    </location>
</feature>
<dbReference type="GeneID" id="25306312"/>
<dbReference type="EMBL" id="KN846972">
    <property type="protein sequence ID" value="KIW80207.1"/>
    <property type="molecule type" value="Genomic_DNA"/>
</dbReference>
<dbReference type="AlphaFoldDB" id="A0A0D2F0N2"/>
<protein>
    <submittedName>
        <fullName evidence="2">Unplaced genomic scaffold supercont1.4, whole genome shotgun sequence</fullName>
    </submittedName>
</protein>
<reference evidence="2 3" key="1">
    <citation type="submission" date="2015-01" db="EMBL/GenBank/DDBJ databases">
        <title>The Genome Sequence of Fonsecaea pedrosoi CBS 271.37.</title>
        <authorList>
            <consortium name="The Broad Institute Genomics Platform"/>
            <person name="Cuomo C."/>
            <person name="de Hoog S."/>
            <person name="Gorbushina A."/>
            <person name="Stielow B."/>
            <person name="Teixiera M."/>
            <person name="Abouelleil A."/>
            <person name="Chapman S.B."/>
            <person name="Priest M."/>
            <person name="Young S.K."/>
            <person name="Wortman J."/>
            <person name="Nusbaum C."/>
            <person name="Birren B."/>
        </authorList>
    </citation>
    <scope>NUCLEOTIDE SEQUENCE [LARGE SCALE GENOMIC DNA]</scope>
    <source>
        <strain evidence="2 3">CBS 271.37</strain>
    </source>
</reference>
<accession>A0A0D2F0N2</accession>
<feature type="compositionally biased region" description="Polar residues" evidence="1">
    <location>
        <begin position="85"/>
        <end position="96"/>
    </location>
</feature>